<protein>
    <submittedName>
        <fullName evidence="7">Branched-chain amino acid transport system permease protein</fullName>
    </submittedName>
</protein>
<evidence type="ECO:0000313" key="7">
    <source>
        <dbReference type="EMBL" id="MDQ0161870.1"/>
    </source>
</evidence>
<comment type="caution">
    <text evidence="7">The sequence shown here is derived from an EMBL/GenBank/DDBJ whole genome shotgun (WGS) entry which is preliminary data.</text>
</comment>
<feature type="transmembrane region" description="Helical" evidence="6">
    <location>
        <begin position="278"/>
        <end position="302"/>
    </location>
</feature>
<dbReference type="RefSeq" id="WP_419151426.1">
    <property type="nucleotide sequence ID" value="NZ_JAUSTR010000001.1"/>
</dbReference>
<dbReference type="Pfam" id="PF02653">
    <property type="entry name" value="BPD_transp_2"/>
    <property type="match status" value="1"/>
</dbReference>
<dbReference type="PANTHER" id="PTHR30482">
    <property type="entry name" value="HIGH-AFFINITY BRANCHED-CHAIN AMINO ACID TRANSPORT SYSTEM PERMEASE"/>
    <property type="match status" value="1"/>
</dbReference>
<evidence type="ECO:0000256" key="5">
    <source>
        <dbReference type="ARBA" id="ARBA00023136"/>
    </source>
</evidence>
<dbReference type="EMBL" id="JAUSTR010000001">
    <property type="protein sequence ID" value="MDQ0161870.1"/>
    <property type="molecule type" value="Genomic_DNA"/>
</dbReference>
<proteinExistence type="predicted"/>
<feature type="transmembrane region" description="Helical" evidence="6">
    <location>
        <begin position="243"/>
        <end position="266"/>
    </location>
</feature>
<feature type="transmembrane region" description="Helical" evidence="6">
    <location>
        <begin position="107"/>
        <end position="127"/>
    </location>
</feature>
<dbReference type="InterPro" id="IPR043428">
    <property type="entry name" value="LivM-like"/>
</dbReference>
<dbReference type="CDD" id="cd06581">
    <property type="entry name" value="TM_PBP1_LivM_like"/>
    <property type="match status" value="1"/>
</dbReference>
<reference evidence="7 8" key="1">
    <citation type="submission" date="2023-07" db="EMBL/GenBank/DDBJ databases">
        <title>Genomic Encyclopedia of Type Strains, Phase IV (KMG-IV): sequencing the most valuable type-strain genomes for metagenomic binning, comparative biology and taxonomic classification.</title>
        <authorList>
            <person name="Goeker M."/>
        </authorList>
    </citation>
    <scope>NUCLEOTIDE SEQUENCE [LARGE SCALE GENOMIC DNA]</scope>
    <source>
        <strain evidence="7 8">DSM 19092</strain>
    </source>
</reference>
<evidence type="ECO:0000313" key="8">
    <source>
        <dbReference type="Proteomes" id="UP001225646"/>
    </source>
</evidence>
<feature type="transmembrane region" description="Helical" evidence="6">
    <location>
        <begin position="197"/>
        <end position="223"/>
    </location>
</feature>
<keyword evidence="5 6" id="KW-0472">Membrane</keyword>
<organism evidence="7 8">
    <name type="scientific">Aeribacillus alveayuensis</name>
    <dbReference type="NCBI Taxonomy" id="279215"/>
    <lineage>
        <taxon>Bacteria</taxon>
        <taxon>Bacillati</taxon>
        <taxon>Bacillota</taxon>
        <taxon>Bacilli</taxon>
        <taxon>Bacillales</taxon>
        <taxon>Bacillaceae</taxon>
        <taxon>Aeribacillus</taxon>
    </lineage>
</organism>
<feature type="transmembrane region" description="Helical" evidence="6">
    <location>
        <begin position="79"/>
        <end position="100"/>
    </location>
</feature>
<evidence type="ECO:0000256" key="1">
    <source>
        <dbReference type="ARBA" id="ARBA00004651"/>
    </source>
</evidence>
<keyword evidence="3 6" id="KW-0812">Transmembrane</keyword>
<dbReference type="InterPro" id="IPR001851">
    <property type="entry name" value="ABC_transp_permease"/>
</dbReference>
<feature type="transmembrane region" description="Helical" evidence="6">
    <location>
        <begin position="156"/>
        <end position="176"/>
    </location>
</feature>
<evidence type="ECO:0000256" key="4">
    <source>
        <dbReference type="ARBA" id="ARBA00022989"/>
    </source>
</evidence>
<keyword evidence="4 6" id="KW-1133">Transmembrane helix</keyword>
<sequence length="333" mass="36647">MNKRLLQGMVLFLIMIFVPFFLSLYYVNILTEIFILGIFAVSLNILVGQTGLVSLGHAAFFGAGGYASGLVAANYSANVFVTIACGMLLALLLALIIGFFSIKAYGFYFLMLTLACAQIVYSIVYQWTDVTGGSNGLSGIPTPVLFSDIQLSNQVFIYYFILVVFSILLFGINRLLHSPLGYVFIGIKENEERMKSIGYNTAFFKHLSFILAGTLGGLSGSLYVMFNGFISPADVYWTMSGSVLIMVLIGGAGTLWGPVIGAALMVIMETIISSFTEYWMMIIGAIFILFVIFIPNGIVGIFDKFKTAIMKYRKDELEESLLKTMKKQTKMDG</sequence>
<accession>A0ABT9VLX3</accession>
<evidence type="ECO:0000256" key="2">
    <source>
        <dbReference type="ARBA" id="ARBA00022475"/>
    </source>
</evidence>
<dbReference type="Proteomes" id="UP001225646">
    <property type="component" value="Unassembled WGS sequence"/>
</dbReference>
<evidence type="ECO:0000256" key="3">
    <source>
        <dbReference type="ARBA" id="ARBA00022692"/>
    </source>
</evidence>
<gene>
    <name evidence="7" type="ORF">J2S06_000940</name>
</gene>
<keyword evidence="8" id="KW-1185">Reference proteome</keyword>
<feature type="transmembrane region" description="Helical" evidence="6">
    <location>
        <begin position="6"/>
        <end position="27"/>
    </location>
</feature>
<dbReference type="PANTHER" id="PTHR30482:SF17">
    <property type="entry name" value="ABC TRANSPORTER ATP-BINDING PROTEIN"/>
    <property type="match status" value="1"/>
</dbReference>
<keyword evidence="2" id="KW-1003">Cell membrane</keyword>
<name>A0ABT9VLX3_9BACI</name>
<feature type="transmembrane region" description="Helical" evidence="6">
    <location>
        <begin position="34"/>
        <end position="59"/>
    </location>
</feature>
<comment type="subcellular location">
    <subcellularLocation>
        <location evidence="1">Cell membrane</location>
        <topology evidence="1">Multi-pass membrane protein</topology>
    </subcellularLocation>
</comment>
<evidence type="ECO:0000256" key="6">
    <source>
        <dbReference type="SAM" id="Phobius"/>
    </source>
</evidence>